<evidence type="ECO:0000256" key="22">
    <source>
        <dbReference type="SAM" id="SignalP"/>
    </source>
</evidence>
<dbReference type="Pfam" id="PF08263">
    <property type="entry name" value="LRRNT_2"/>
    <property type="match status" value="1"/>
</dbReference>
<dbReference type="InterPro" id="IPR032675">
    <property type="entry name" value="LRR_dom_sf"/>
</dbReference>
<dbReference type="Gene3D" id="1.10.510.10">
    <property type="entry name" value="Transferase(Phosphotransferase) domain 1"/>
    <property type="match status" value="1"/>
</dbReference>
<keyword evidence="4" id="KW-1003">Cell membrane</keyword>
<dbReference type="Pfam" id="PF00069">
    <property type="entry name" value="Pkinase"/>
    <property type="match status" value="1"/>
</dbReference>
<keyword evidence="9 21" id="KW-0812">Transmembrane</keyword>
<evidence type="ECO:0000256" key="21">
    <source>
        <dbReference type="SAM" id="Phobius"/>
    </source>
</evidence>
<dbReference type="GO" id="GO:0005886">
    <property type="term" value="C:plasma membrane"/>
    <property type="evidence" value="ECO:0007669"/>
    <property type="project" value="UniProtKB-SubCell"/>
</dbReference>
<dbReference type="InterPro" id="IPR011009">
    <property type="entry name" value="Kinase-like_dom_sf"/>
</dbReference>
<dbReference type="FunFam" id="3.80.10.10:FF:000275">
    <property type="entry name" value="Leucine-rich repeat receptor-like protein kinase"/>
    <property type="match status" value="1"/>
</dbReference>
<dbReference type="InterPro" id="IPR013210">
    <property type="entry name" value="LRR_N_plant-typ"/>
</dbReference>
<keyword evidence="12" id="KW-0547">Nucleotide-binding</keyword>
<evidence type="ECO:0000256" key="4">
    <source>
        <dbReference type="ARBA" id="ARBA00022475"/>
    </source>
</evidence>
<evidence type="ECO:0000256" key="17">
    <source>
        <dbReference type="ARBA" id="ARBA00023170"/>
    </source>
</evidence>
<keyword evidence="18" id="KW-0325">Glycoprotein</keyword>
<keyword evidence="6" id="KW-0597">Phosphoprotein</keyword>
<name>A0AAV0JJS6_9ROSI</name>
<evidence type="ECO:0000256" key="13">
    <source>
        <dbReference type="ARBA" id="ARBA00022777"/>
    </source>
</evidence>
<dbReference type="InterPro" id="IPR051716">
    <property type="entry name" value="Plant_RL_S/T_kinase"/>
</dbReference>
<dbReference type="InterPro" id="IPR001611">
    <property type="entry name" value="Leu-rich_rpt"/>
</dbReference>
<feature type="transmembrane region" description="Helical" evidence="21">
    <location>
        <begin position="651"/>
        <end position="673"/>
    </location>
</feature>
<organism evidence="24 25">
    <name type="scientific">Linum tenue</name>
    <dbReference type="NCBI Taxonomy" id="586396"/>
    <lineage>
        <taxon>Eukaryota</taxon>
        <taxon>Viridiplantae</taxon>
        <taxon>Streptophyta</taxon>
        <taxon>Embryophyta</taxon>
        <taxon>Tracheophyta</taxon>
        <taxon>Spermatophyta</taxon>
        <taxon>Magnoliopsida</taxon>
        <taxon>eudicotyledons</taxon>
        <taxon>Gunneridae</taxon>
        <taxon>Pentapetalae</taxon>
        <taxon>rosids</taxon>
        <taxon>fabids</taxon>
        <taxon>Malpighiales</taxon>
        <taxon>Linaceae</taxon>
        <taxon>Linum</taxon>
    </lineage>
</organism>
<dbReference type="Gene3D" id="3.80.10.10">
    <property type="entry name" value="Ribonuclease Inhibitor"/>
    <property type="match status" value="4"/>
</dbReference>
<dbReference type="InterPro" id="IPR055414">
    <property type="entry name" value="LRR_R13L4/SHOC2-like"/>
</dbReference>
<accession>A0AAV0JJS6</accession>
<evidence type="ECO:0000256" key="18">
    <source>
        <dbReference type="ARBA" id="ARBA00023180"/>
    </source>
</evidence>
<keyword evidence="11" id="KW-0677">Repeat</keyword>
<evidence type="ECO:0000313" key="24">
    <source>
        <dbReference type="EMBL" id="CAI0409585.1"/>
    </source>
</evidence>
<dbReference type="PANTHER" id="PTHR48053:SF117">
    <property type="entry name" value="PROTEIN KINASE DOMAIN-CONTAINING PROTEIN"/>
    <property type="match status" value="1"/>
</dbReference>
<dbReference type="FunFam" id="3.80.10.10:FF:000726">
    <property type="entry name" value="Probably inactive leucine-rich repeat receptor-like protein kinase"/>
    <property type="match status" value="1"/>
</dbReference>
<dbReference type="SUPFAM" id="SSF52058">
    <property type="entry name" value="L domain-like"/>
    <property type="match status" value="1"/>
</dbReference>
<comment type="caution">
    <text evidence="24">The sequence shown here is derived from an EMBL/GenBank/DDBJ whole genome shotgun (WGS) entry which is preliminary data.</text>
</comment>
<dbReference type="EC" id="2.7.11.1" evidence="3"/>
<dbReference type="GO" id="GO:0004674">
    <property type="term" value="F:protein serine/threonine kinase activity"/>
    <property type="evidence" value="ECO:0007669"/>
    <property type="project" value="UniProtKB-KW"/>
</dbReference>
<evidence type="ECO:0000256" key="15">
    <source>
        <dbReference type="ARBA" id="ARBA00022989"/>
    </source>
</evidence>
<evidence type="ECO:0000259" key="23">
    <source>
        <dbReference type="PROSITE" id="PS50011"/>
    </source>
</evidence>
<comment type="catalytic activity">
    <reaction evidence="20">
        <text>L-seryl-[protein] + ATP = O-phospho-L-seryl-[protein] + ADP + H(+)</text>
        <dbReference type="Rhea" id="RHEA:17989"/>
        <dbReference type="Rhea" id="RHEA-COMP:9863"/>
        <dbReference type="Rhea" id="RHEA-COMP:11604"/>
        <dbReference type="ChEBI" id="CHEBI:15378"/>
        <dbReference type="ChEBI" id="CHEBI:29999"/>
        <dbReference type="ChEBI" id="CHEBI:30616"/>
        <dbReference type="ChEBI" id="CHEBI:83421"/>
        <dbReference type="ChEBI" id="CHEBI:456216"/>
        <dbReference type="EC" id="2.7.11.1"/>
    </reaction>
</comment>
<comment type="subcellular location">
    <subcellularLocation>
        <location evidence="1">Cell membrane</location>
        <topology evidence="1">Single-pass type I membrane protein</topology>
    </subcellularLocation>
</comment>
<reference evidence="24" key="1">
    <citation type="submission" date="2022-08" db="EMBL/GenBank/DDBJ databases">
        <authorList>
            <person name="Gutierrez-Valencia J."/>
        </authorList>
    </citation>
    <scope>NUCLEOTIDE SEQUENCE</scope>
</reference>
<feature type="signal peptide" evidence="22">
    <location>
        <begin position="1"/>
        <end position="34"/>
    </location>
</feature>
<evidence type="ECO:0000256" key="3">
    <source>
        <dbReference type="ARBA" id="ARBA00012513"/>
    </source>
</evidence>
<dbReference type="Pfam" id="PF13855">
    <property type="entry name" value="LRR_8"/>
    <property type="match status" value="2"/>
</dbReference>
<feature type="chain" id="PRO_5043325759" description="non-specific serine/threonine protein kinase" evidence="22">
    <location>
        <begin position="35"/>
        <end position="989"/>
    </location>
</feature>
<evidence type="ECO:0000256" key="12">
    <source>
        <dbReference type="ARBA" id="ARBA00022741"/>
    </source>
</evidence>
<evidence type="ECO:0000256" key="9">
    <source>
        <dbReference type="ARBA" id="ARBA00022692"/>
    </source>
</evidence>
<dbReference type="PANTHER" id="PTHR48053">
    <property type="entry name" value="LEUCINE RICH REPEAT FAMILY PROTEIN, EXPRESSED"/>
    <property type="match status" value="1"/>
</dbReference>
<keyword evidence="8" id="KW-0808">Transferase</keyword>
<sequence>MASTTNISIPTFFCFITIFLFSSLLLLNPRSALAQDEEWVIKEAELLLSFKSSVHDPFGHLSTWKNDTSASSICSWNGIVCDAVSSSRVSLINLSTKNLSGELTSSIFQLSYLETIDLSGNQFYGEVPSYVFSSSSLRHLNLSNNNFTGKIPSGISSGVLKTLDLSSNILTGEIPWEIGSFSGLRYVDLGGNVLVGRIPISILKISRLESLTLATNQLVGGIPRELGQMTSLRWIYLGYNNLSGEIPEEIGNLTSLEHLDLVYNNLTGGIPPSLGNLTHLRYLFLYGNNLAGSIPGSIFGLRNLVSLDLSENSLSGEIPESISQLQSLEVLHLFSNNFTGEIPAGLSTLRRLQVLQLWSNRLTGQIPKDLGGKQSNLTVLDLSTNSLTGKIPETLCSSGGLFKLILFSNSLEGDIPESLSSCRSLKRVRLQNNKLSGELPPEFARLPLVYFMDISGNNFSGRIDQRQWEMPSLQMLNLGRNRFVGGLPESFGSDKLENLDLSENEFSGSIPAKFGALSELMLLKLSGNHISGDIPPEFSSCKKLVTLDLSRNQLTGPIPAELAQLPVLGQLDLSENKLSGEIPNGLGEIESLVQVNISHNHFRGSLPATGAFLALNATAIAGNNLCDLTTSTGLPPCGGANAKRSLIWHNYLVACILGTLAFIALIAYAVILMNRGRMSMEMKKVENLEDGLTWELRIFDSGKVWRSISMDEILGCRKDENLISKTGDSVSYRGDFSGTLFVVKEIRREMVMMSSFPASFWTEIGGIQHPNVVKLIGVLQSSKGLGFLVYEHVEGRKLIEVVRSLSWERRKRVAIGVAKALRFLHGRRSASRLVGCVSPDKVIVDGRDEPHLELSPLDLVGYETKGFVSSPHFGPESLEMKEMREKKDIYGFGLILIQLLTGKCPNDVEALGVEEGIVEWARYCYSDCHIQTWVDPMVLMKQQNEVVEAMNLALRCTAVDPIARPCAKDVLKTLESSTCLLNSCCASNM</sequence>
<protein>
    <recommendedName>
        <fullName evidence="3">non-specific serine/threonine protein kinase</fullName>
        <ecNumber evidence="3">2.7.11.1</ecNumber>
    </recommendedName>
</protein>
<dbReference type="SUPFAM" id="SSF56112">
    <property type="entry name" value="Protein kinase-like (PK-like)"/>
    <property type="match status" value="1"/>
</dbReference>
<keyword evidence="25" id="KW-1185">Reference proteome</keyword>
<keyword evidence="7" id="KW-0433">Leucine-rich repeat</keyword>
<dbReference type="SUPFAM" id="SSF52047">
    <property type="entry name" value="RNI-like"/>
    <property type="match status" value="1"/>
</dbReference>
<evidence type="ECO:0000256" key="20">
    <source>
        <dbReference type="ARBA" id="ARBA00048679"/>
    </source>
</evidence>
<evidence type="ECO:0000256" key="19">
    <source>
        <dbReference type="ARBA" id="ARBA00047899"/>
    </source>
</evidence>
<feature type="domain" description="Protein kinase" evidence="23">
    <location>
        <begin position="667"/>
        <end position="980"/>
    </location>
</feature>
<comment type="catalytic activity">
    <reaction evidence="19">
        <text>L-threonyl-[protein] + ATP = O-phospho-L-threonyl-[protein] + ADP + H(+)</text>
        <dbReference type="Rhea" id="RHEA:46608"/>
        <dbReference type="Rhea" id="RHEA-COMP:11060"/>
        <dbReference type="Rhea" id="RHEA-COMP:11605"/>
        <dbReference type="ChEBI" id="CHEBI:15378"/>
        <dbReference type="ChEBI" id="CHEBI:30013"/>
        <dbReference type="ChEBI" id="CHEBI:30616"/>
        <dbReference type="ChEBI" id="CHEBI:61977"/>
        <dbReference type="ChEBI" id="CHEBI:456216"/>
        <dbReference type="EC" id="2.7.11.1"/>
    </reaction>
</comment>
<dbReference type="EMBL" id="CAMGYJ010000005">
    <property type="protein sequence ID" value="CAI0409585.1"/>
    <property type="molecule type" value="Genomic_DNA"/>
</dbReference>
<dbReference type="Pfam" id="PF00560">
    <property type="entry name" value="LRR_1"/>
    <property type="match status" value="3"/>
</dbReference>
<dbReference type="GO" id="GO:0005524">
    <property type="term" value="F:ATP binding"/>
    <property type="evidence" value="ECO:0007669"/>
    <property type="project" value="UniProtKB-KW"/>
</dbReference>
<dbReference type="Proteomes" id="UP001154282">
    <property type="component" value="Unassembled WGS sequence"/>
</dbReference>
<dbReference type="PROSITE" id="PS50011">
    <property type="entry name" value="PROTEIN_KINASE_DOM"/>
    <property type="match status" value="1"/>
</dbReference>
<keyword evidence="13" id="KW-0418">Kinase</keyword>
<evidence type="ECO:0000256" key="6">
    <source>
        <dbReference type="ARBA" id="ARBA00022553"/>
    </source>
</evidence>
<dbReference type="SMART" id="SM00369">
    <property type="entry name" value="LRR_TYP"/>
    <property type="match status" value="10"/>
</dbReference>
<evidence type="ECO:0000313" key="25">
    <source>
        <dbReference type="Proteomes" id="UP001154282"/>
    </source>
</evidence>
<keyword evidence="14" id="KW-0067">ATP-binding</keyword>
<keyword evidence="16 21" id="KW-0472">Membrane</keyword>
<dbReference type="InterPro" id="IPR003591">
    <property type="entry name" value="Leu-rich_rpt_typical-subtyp"/>
</dbReference>
<keyword evidence="17" id="KW-0675">Receptor</keyword>
<dbReference type="FunFam" id="3.80.10.10:FF:000416">
    <property type="entry name" value="Probable leucine-rich repeat receptor-like protein kinase At5g63930"/>
    <property type="match status" value="1"/>
</dbReference>
<dbReference type="InterPro" id="IPR000719">
    <property type="entry name" value="Prot_kinase_dom"/>
</dbReference>
<evidence type="ECO:0000256" key="2">
    <source>
        <dbReference type="ARBA" id="ARBA00009592"/>
    </source>
</evidence>
<evidence type="ECO:0000256" key="5">
    <source>
        <dbReference type="ARBA" id="ARBA00022527"/>
    </source>
</evidence>
<evidence type="ECO:0000256" key="7">
    <source>
        <dbReference type="ARBA" id="ARBA00022614"/>
    </source>
</evidence>
<proteinExistence type="inferred from homology"/>
<keyword evidence="5" id="KW-0723">Serine/threonine-protein kinase</keyword>
<evidence type="ECO:0000256" key="10">
    <source>
        <dbReference type="ARBA" id="ARBA00022729"/>
    </source>
</evidence>
<comment type="similarity">
    <text evidence="2">Belongs to the RLP family.</text>
</comment>
<evidence type="ECO:0000256" key="8">
    <source>
        <dbReference type="ARBA" id="ARBA00022679"/>
    </source>
</evidence>
<evidence type="ECO:0000256" key="14">
    <source>
        <dbReference type="ARBA" id="ARBA00022840"/>
    </source>
</evidence>
<keyword evidence="15 21" id="KW-1133">Transmembrane helix</keyword>
<dbReference type="PROSITE" id="PS51450">
    <property type="entry name" value="LRR"/>
    <property type="match status" value="1"/>
</dbReference>
<evidence type="ECO:0000256" key="11">
    <source>
        <dbReference type="ARBA" id="ARBA00022737"/>
    </source>
</evidence>
<evidence type="ECO:0000256" key="1">
    <source>
        <dbReference type="ARBA" id="ARBA00004251"/>
    </source>
</evidence>
<keyword evidence="10 22" id="KW-0732">Signal</keyword>
<gene>
    <name evidence="24" type="ORF">LITE_LOCUS14434</name>
</gene>
<evidence type="ECO:0000256" key="16">
    <source>
        <dbReference type="ARBA" id="ARBA00023136"/>
    </source>
</evidence>
<dbReference type="Pfam" id="PF23598">
    <property type="entry name" value="LRR_14"/>
    <property type="match status" value="1"/>
</dbReference>
<dbReference type="AlphaFoldDB" id="A0AAV0JJS6"/>